<feature type="compositionally biased region" description="Acidic residues" evidence="1">
    <location>
        <begin position="817"/>
        <end position="846"/>
    </location>
</feature>
<protein>
    <submittedName>
        <fullName evidence="2">Uncharacterized protein</fullName>
    </submittedName>
</protein>
<organism evidence="2 3">
    <name type="scientific">Chlamydomonas incerta</name>
    <dbReference type="NCBI Taxonomy" id="51695"/>
    <lineage>
        <taxon>Eukaryota</taxon>
        <taxon>Viridiplantae</taxon>
        <taxon>Chlorophyta</taxon>
        <taxon>core chlorophytes</taxon>
        <taxon>Chlorophyceae</taxon>
        <taxon>CS clade</taxon>
        <taxon>Chlamydomonadales</taxon>
        <taxon>Chlamydomonadaceae</taxon>
        <taxon>Chlamydomonas</taxon>
    </lineage>
</organism>
<dbReference type="EMBL" id="JAEHOC010000060">
    <property type="protein sequence ID" value="KAG2424910.1"/>
    <property type="molecule type" value="Genomic_DNA"/>
</dbReference>
<evidence type="ECO:0000313" key="2">
    <source>
        <dbReference type="EMBL" id="KAG2424910.1"/>
    </source>
</evidence>
<keyword evidence="3" id="KW-1185">Reference proteome</keyword>
<feature type="region of interest" description="Disordered" evidence="1">
    <location>
        <begin position="254"/>
        <end position="305"/>
    </location>
</feature>
<comment type="caution">
    <text evidence="2">The sequence shown here is derived from an EMBL/GenBank/DDBJ whole genome shotgun (WGS) entry which is preliminary data.</text>
</comment>
<sequence>MLQQPAQLLRPELDSVPLDALNYALLKEATARQNDPRFVGAHDRWVQQDQKGFYSALSGRHMEAFDHGNMLPYYSNKRGGPDVSGGGAGDAAGRAGLNERMLENYTGHNPGRVPKQEIQSLYEQREDFVNGMPSTTEFMHERQVASAMRNGTLPFQQQRVGPGVGLGSQDGPSGGYHQFEIQEIARPKTVDEMRTADRPKVSYTVPVVQGQMGSERGQLPVLQPLREACEADPADMLPNTGPAFKPAMYGVQTPAATSRGTGDGGYVPPASSNQRGLVDRSGYSGGLTRREDAAPNRNPFMNPNITQYGQYDRDRMLSAINLPPTRKDACINRSVTDSVLTGPFKALLSPVMSVLNSSRKALLMMAGRDFSNLAPQVPGKLPMPPTDRPRTTVKETLLHDAQPANMAPRAYRGPIMDTSQPARTTIKETLIHDGMTGQLGNLPRAGPVYDPNQVARTTGRETLAAVDYTRNLHGTRKGALPHQTPARTTVKETTLRTGPLGAAQAQGPQRMKLFARIMARLTNRTTTSSDHYGPMQEQRGPAAGGFRPSMTPPPTTKKEITSLYEYLGAAEAATKAQPDGTAIQNMRTNDQRELVTAGRENGPQGAKTALGAEAITLTRAPPQTVDPPPPLYEKMPTQALGAEDLGPNTKDRAQVLVTDRLDPGLLSALRTNPYVISPHVQRRPDTDAPASASADRKHLELKETQRLLDIRERVRQDATEVLRACAGPAATNDTLQRELAALRSAYEAVSPEKARNMSFDMLDILGCWMLEAARELYLRVEVFHRSNRKNLNPNIRAILVTSFFGVFSKAFGGAPVSDEDSGDTQEDSTEEEEAEEVPEAMEAETEDGQHSRADSTRDGSESGDLEVTSSSSSEA</sequence>
<dbReference type="AlphaFoldDB" id="A0A835SQU7"/>
<feature type="region of interest" description="Disordered" evidence="1">
    <location>
        <begin position="526"/>
        <end position="552"/>
    </location>
</feature>
<evidence type="ECO:0000256" key="1">
    <source>
        <dbReference type="SAM" id="MobiDB-lite"/>
    </source>
</evidence>
<feature type="compositionally biased region" description="Basic and acidic residues" evidence="1">
    <location>
        <begin position="847"/>
        <end position="860"/>
    </location>
</feature>
<accession>A0A835SQU7</accession>
<feature type="region of interest" description="Disordered" evidence="1">
    <location>
        <begin position="814"/>
        <end position="875"/>
    </location>
</feature>
<dbReference type="Proteomes" id="UP000650467">
    <property type="component" value="Unassembled WGS sequence"/>
</dbReference>
<evidence type="ECO:0000313" key="3">
    <source>
        <dbReference type="Proteomes" id="UP000650467"/>
    </source>
</evidence>
<proteinExistence type="predicted"/>
<name>A0A835SQU7_CHLIN</name>
<gene>
    <name evidence="2" type="ORF">HXX76_014068</name>
</gene>
<reference evidence="2" key="1">
    <citation type="journal article" date="2020" name="bioRxiv">
        <title>Comparative genomics of Chlamydomonas.</title>
        <authorList>
            <person name="Craig R.J."/>
            <person name="Hasan A.R."/>
            <person name="Ness R.W."/>
            <person name="Keightley P.D."/>
        </authorList>
    </citation>
    <scope>NUCLEOTIDE SEQUENCE</scope>
    <source>
        <strain evidence="2">SAG 7.73</strain>
    </source>
</reference>